<dbReference type="EMBL" id="HACM01003236">
    <property type="protein sequence ID" value="CRZ03678.1"/>
    <property type="molecule type" value="Transcribed_RNA"/>
</dbReference>
<sequence length="101" mass="10856">MHWRTSCISNCSTSSSFSLKTSQFMIPLVVFVEMIQNLKTNDFTMPNLINPSACGSCLAAASQFHSVIQSTTGGFYGLTENFHSSPLVVSSGNALLLVSTD</sequence>
<proteinExistence type="predicted"/>
<organism evidence="1">
    <name type="scientific">Spongospora subterranea</name>
    <dbReference type="NCBI Taxonomy" id="70186"/>
    <lineage>
        <taxon>Eukaryota</taxon>
        <taxon>Sar</taxon>
        <taxon>Rhizaria</taxon>
        <taxon>Endomyxa</taxon>
        <taxon>Phytomyxea</taxon>
        <taxon>Plasmodiophorida</taxon>
        <taxon>Plasmodiophoridae</taxon>
        <taxon>Spongospora</taxon>
    </lineage>
</organism>
<evidence type="ECO:0000313" key="1">
    <source>
        <dbReference type="EMBL" id="CRZ03678.1"/>
    </source>
</evidence>
<protein>
    <submittedName>
        <fullName evidence="1">Uncharacterized protein</fullName>
    </submittedName>
</protein>
<reference evidence="1" key="1">
    <citation type="submission" date="2015-04" db="EMBL/GenBank/DDBJ databases">
        <title>The genome sequence of the plant pathogenic Rhizarian Plasmodiophora brassicae reveals insights in its biotrophic life cycle and the origin of chitin synthesis.</title>
        <authorList>
            <person name="Schwelm A."/>
            <person name="Fogelqvist J."/>
            <person name="Knaust A."/>
            <person name="Julke S."/>
            <person name="Lilja T."/>
            <person name="Dhandapani V."/>
            <person name="Bonilla-Rosso G."/>
            <person name="Karlsson M."/>
            <person name="Shevchenko A."/>
            <person name="Choi S.R."/>
            <person name="Kim H.G."/>
            <person name="Park J.Y."/>
            <person name="Lim Y.P."/>
            <person name="Ludwig-Muller J."/>
            <person name="Dixelius C."/>
        </authorList>
    </citation>
    <scope>NUCLEOTIDE SEQUENCE</scope>
    <source>
        <tissue evidence="1">Potato root galls</tissue>
    </source>
</reference>
<name>A0A0H5QNT3_9EUKA</name>
<accession>A0A0H5QNT3</accession>
<feature type="non-terminal residue" evidence="1">
    <location>
        <position position="101"/>
    </location>
</feature>
<dbReference type="AlphaFoldDB" id="A0A0H5QNT3"/>